<keyword evidence="3" id="KW-1185">Reference proteome</keyword>
<evidence type="ECO:0000313" key="3">
    <source>
        <dbReference type="Proteomes" id="UP001200557"/>
    </source>
</evidence>
<feature type="transmembrane region" description="Helical" evidence="1">
    <location>
        <begin position="48"/>
        <end position="65"/>
    </location>
</feature>
<accession>A0ABS9CY32</accession>
<name>A0ABS9CY32_9RHOB</name>
<evidence type="ECO:0008006" key="4">
    <source>
        <dbReference type="Google" id="ProtNLM"/>
    </source>
</evidence>
<dbReference type="Proteomes" id="UP001200557">
    <property type="component" value="Unassembled WGS sequence"/>
</dbReference>
<feature type="transmembrane region" description="Helical" evidence="1">
    <location>
        <begin position="72"/>
        <end position="90"/>
    </location>
</feature>
<evidence type="ECO:0000313" key="2">
    <source>
        <dbReference type="EMBL" id="MCF2872053.1"/>
    </source>
</evidence>
<proteinExistence type="predicted"/>
<dbReference type="RefSeq" id="WP_235226379.1">
    <property type="nucleotide sequence ID" value="NZ_JAKGAQ010000003.1"/>
</dbReference>
<feature type="transmembrane region" description="Helical" evidence="1">
    <location>
        <begin position="102"/>
        <end position="122"/>
    </location>
</feature>
<reference evidence="2 3" key="1">
    <citation type="submission" date="2022-01" db="EMBL/GenBank/DDBJ databases">
        <title>Octadecabacter sp. nov., isolated from a marine alga.</title>
        <authorList>
            <person name="Jin M.S."/>
            <person name="Kim H.M."/>
            <person name="Han D.M."/>
            <person name="Jung J.J."/>
            <person name="Jeon C.O."/>
        </authorList>
    </citation>
    <scope>NUCLEOTIDE SEQUENCE [LARGE SCALE GENOMIC DNA]</scope>
    <source>
        <strain evidence="2 3">G9-8</strain>
    </source>
</reference>
<feature type="transmembrane region" description="Helical" evidence="1">
    <location>
        <begin position="165"/>
        <end position="184"/>
    </location>
</feature>
<sequence length="185" mass="18812">MSSLTLGLIGVAYAFVFDIRFFSRVAQVVWLVCVVACLVVFLSNPPPFVDVTFWAVACAGVWALARSGHRPALMFAGVAGFLIGASAPFVAVFADPYLPDPATAAVVCAWLVAVMCGAVLAGPSGGALALMSGGLVLGCFGLSLTISTALAIVAPVAAYFGRRHAGFAVTGLALVPVFFALGGLV</sequence>
<evidence type="ECO:0000256" key="1">
    <source>
        <dbReference type="SAM" id="Phobius"/>
    </source>
</evidence>
<keyword evidence="1" id="KW-1133">Transmembrane helix</keyword>
<dbReference type="EMBL" id="JAKGAQ010000003">
    <property type="protein sequence ID" value="MCF2872053.1"/>
    <property type="molecule type" value="Genomic_DNA"/>
</dbReference>
<keyword evidence="1" id="KW-0472">Membrane</keyword>
<organism evidence="2 3">
    <name type="scientific">Octadecabacter dasysiphoniae</name>
    <dbReference type="NCBI Taxonomy" id="2909341"/>
    <lineage>
        <taxon>Bacteria</taxon>
        <taxon>Pseudomonadati</taxon>
        <taxon>Pseudomonadota</taxon>
        <taxon>Alphaproteobacteria</taxon>
        <taxon>Rhodobacterales</taxon>
        <taxon>Roseobacteraceae</taxon>
        <taxon>Octadecabacter</taxon>
    </lineage>
</organism>
<protein>
    <recommendedName>
        <fullName evidence="4">Prepilin type IV endopeptidase peptidase domain-containing protein</fullName>
    </recommendedName>
</protein>
<feature type="transmembrane region" description="Helical" evidence="1">
    <location>
        <begin position="21"/>
        <end position="42"/>
    </location>
</feature>
<feature type="transmembrane region" description="Helical" evidence="1">
    <location>
        <begin position="134"/>
        <end position="159"/>
    </location>
</feature>
<comment type="caution">
    <text evidence="2">The sequence shown here is derived from an EMBL/GenBank/DDBJ whole genome shotgun (WGS) entry which is preliminary data.</text>
</comment>
<keyword evidence="1" id="KW-0812">Transmembrane</keyword>
<gene>
    <name evidence="2" type="ORF">L0664_13340</name>
</gene>